<dbReference type="Pfam" id="PF00924">
    <property type="entry name" value="MS_channel_2nd"/>
    <property type="match status" value="1"/>
</dbReference>
<dbReference type="GO" id="GO:0005886">
    <property type="term" value="C:plasma membrane"/>
    <property type="evidence" value="ECO:0007669"/>
    <property type="project" value="TreeGrafter"/>
</dbReference>
<comment type="caution">
    <text evidence="7">The sequence shown here is derived from an EMBL/GenBank/DDBJ whole genome shotgun (WGS) entry which is preliminary data.</text>
</comment>
<protein>
    <submittedName>
        <fullName evidence="7">Mechanosensitive ion channel</fullName>
    </submittedName>
</protein>
<dbReference type="Gene3D" id="2.30.30.60">
    <property type="match status" value="1"/>
</dbReference>
<evidence type="ECO:0000256" key="5">
    <source>
        <dbReference type="SAM" id="Phobius"/>
    </source>
</evidence>
<keyword evidence="8" id="KW-1185">Reference proteome</keyword>
<dbReference type="AlphaFoldDB" id="A0A845PQY1"/>
<comment type="subcellular location">
    <subcellularLocation>
        <location evidence="1">Membrane</location>
    </subcellularLocation>
</comment>
<dbReference type="PANTHER" id="PTHR30414">
    <property type="entry name" value="MINICONDUCTANCE MECHANOSENSITIVE CHANNEL YBDG"/>
    <property type="match status" value="1"/>
</dbReference>
<evidence type="ECO:0000256" key="3">
    <source>
        <dbReference type="ARBA" id="ARBA00022989"/>
    </source>
</evidence>
<feature type="transmembrane region" description="Helical" evidence="5">
    <location>
        <begin position="151"/>
        <end position="172"/>
    </location>
</feature>
<dbReference type="Proteomes" id="UP000553459">
    <property type="component" value="Unassembled WGS sequence"/>
</dbReference>
<evidence type="ECO:0000256" key="1">
    <source>
        <dbReference type="ARBA" id="ARBA00004370"/>
    </source>
</evidence>
<organism evidence="7 8">
    <name type="scientific">Elizabethkingia argenteiflava</name>
    <dbReference type="NCBI Taxonomy" id="2681556"/>
    <lineage>
        <taxon>Bacteria</taxon>
        <taxon>Pseudomonadati</taxon>
        <taxon>Bacteroidota</taxon>
        <taxon>Flavobacteriia</taxon>
        <taxon>Flavobacteriales</taxon>
        <taxon>Weeksellaceae</taxon>
        <taxon>Elizabethkingia</taxon>
    </lineage>
</organism>
<dbReference type="InterPro" id="IPR010920">
    <property type="entry name" value="LSM_dom_sf"/>
</dbReference>
<feature type="transmembrane region" description="Helical" evidence="5">
    <location>
        <begin position="110"/>
        <end position="130"/>
    </location>
</feature>
<dbReference type="GO" id="GO:0008381">
    <property type="term" value="F:mechanosensitive monoatomic ion channel activity"/>
    <property type="evidence" value="ECO:0007669"/>
    <property type="project" value="InterPro"/>
</dbReference>
<feature type="transmembrane region" description="Helical" evidence="5">
    <location>
        <begin position="85"/>
        <end position="104"/>
    </location>
</feature>
<dbReference type="SUPFAM" id="SSF50182">
    <property type="entry name" value="Sm-like ribonucleoproteins"/>
    <property type="match status" value="1"/>
</dbReference>
<dbReference type="InterPro" id="IPR030192">
    <property type="entry name" value="YbdG"/>
</dbReference>
<feature type="domain" description="Mechanosensitive ion channel MscS" evidence="6">
    <location>
        <begin position="200"/>
        <end position="268"/>
    </location>
</feature>
<keyword evidence="3 5" id="KW-1133">Transmembrane helix</keyword>
<dbReference type="InterPro" id="IPR023408">
    <property type="entry name" value="MscS_beta-dom_sf"/>
</dbReference>
<dbReference type="RefSeq" id="WP_166518601.1">
    <property type="nucleotide sequence ID" value="NZ_JAAABJ010000240.1"/>
</dbReference>
<gene>
    <name evidence="7" type="ORF">GNY06_02185</name>
</gene>
<reference evidence="7 8" key="1">
    <citation type="submission" date="2019-11" db="EMBL/GenBank/DDBJ databases">
        <title>Characterization of Elizabethkingia argenteiflava sp. nov., isolated from inner surface of Soybean Pods.</title>
        <authorList>
            <person name="Mo S."/>
        </authorList>
    </citation>
    <scope>NUCLEOTIDE SEQUENCE [LARGE SCALE GENOMIC DNA]</scope>
    <source>
        <strain evidence="7 8">YB22</strain>
    </source>
</reference>
<evidence type="ECO:0000313" key="8">
    <source>
        <dbReference type="Proteomes" id="UP000553459"/>
    </source>
</evidence>
<keyword evidence="2 5" id="KW-0812">Transmembrane</keyword>
<accession>A0A845PQY1</accession>
<evidence type="ECO:0000256" key="2">
    <source>
        <dbReference type="ARBA" id="ARBA00022692"/>
    </source>
</evidence>
<feature type="transmembrane region" description="Helical" evidence="5">
    <location>
        <begin position="36"/>
        <end position="58"/>
    </location>
</feature>
<feature type="transmembrane region" description="Helical" evidence="5">
    <location>
        <begin position="178"/>
        <end position="198"/>
    </location>
</feature>
<dbReference type="GO" id="GO:0071470">
    <property type="term" value="P:cellular response to osmotic stress"/>
    <property type="evidence" value="ECO:0007669"/>
    <property type="project" value="InterPro"/>
</dbReference>
<sequence length="418" mass="48187">MSELSNTKDFLQYISDSIHLFIAHNVSGPYQWMVQVLVKFIFLLFLFFLIDLILKLILRPFHKLIINKDKFFISKALRKSKITSSLADILALAFVKLALESVFYRHPTSFTVLSVGVRLMLTILAAVLFYRCLKALGYYYSLKKDSYRVMAFNAISQTVRIFGILIFSFIGISQIFGIQGTTILGSLGAITAVLVLVFRDIILGFVTGIHVATSRNLKVGDWVGIAKYNIEGVIAEISLLTTKIVNFDKTISTVPTYDLMSTEIKNYQVMTEGSLRRIKRSMIFNIKSFRFLTQEDYDRLQQVKLISDYIVTKRNEIESEKLSFSEKDSLLNKRQLTNIGVFRKYVENYLRSNPNIEQKEIIMVRHLEVTPQGLPLEIYCFTIYSQLVDYERVQSDIFDHLLVAVQNFELEVMQVNRV</sequence>
<keyword evidence="4 5" id="KW-0472">Membrane</keyword>
<evidence type="ECO:0000313" key="7">
    <source>
        <dbReference type="EMBL" id="NAW50244.1"/>
    </source>
</evidence>
<dbReference type="InterPro" id="IPR006685">
    <property type="entry name" value="MscS_channel_2nd"/>
</dbReference>
<dbReference type="EMBL" id="JAAABJ010000240">
    <property type="protein sequence ID" value="NAW50244.1"/>
    <property type="molecule type" value="Genomic_DNA"/>
</dbReference>
<dbReference type="PANTHER" id="PTHR30414:SF0">
    <property type="entry name" value="MINICONDUCTANCE MECHANOSENSITIVE CHANNEL YBDG"/>
    <property type="match status" value="1"/>
</dbReference>
<evidence type="ECO:0000259" key="6">
    <source>
        <dbReference type="Pfam" id="PF00924"/>
    </source>
</evidence>
<name>A0A845PQY1_9FLAO</name>
<evidence type="ECO:0000256" key="4">
    <source>
        <dbReference type="ARBA" id="ARBA00023136"/>
    </source>
</evidence>
<proteinExistence type="predicted"/>